<protein>
    <recommendedName>
        <fullName evidence="1">PD-(D/E)XK nuclease-like domain-containing protein</fullName>
    </recommendedName>
</protein>
<evidence type="ECO:0000313" key="3">
    <source>
        <dbReference type="Proteomes" id="UP000799777"/>
    </source>
</evidence>
<dbReference type="Proteomes" id="UP000799777">
    <property type="component" value="Unassembled WGS sequence"/>
</dbReference>
<comment type="caution">
    <text evidence="2">The sequence shown here is derived from an EMBL/GenBank/DDBJ whole genome shotgun (WGS) entry which is preliminary data.</text>
</comment>
<dbReference type="EMBL" id="ML978160">
    <property type="protein sequence ID" value="KAF2034803.1"/>
    <property type="molecule type" value="Genomic_DNA"/>
</dbReference>
<organism evidence="2 3">
    <name type="scientific">Setomelanomma holmii</name>
    <dbReference type="NCBI Taxonomy" id="210430"/>
    <lineage>
        <taxon>Eukaryota</taxon>
        <taxon>Fungi</taxon>
        <taxon>Dikarya</taxon>
        <taxon>Ascomycota</taxon>
        <taxon>Pezizomycotina</taxon>
        <taxon>Dothideomycetes</taxon>
        <taxon>Pleosporomycetidae</taxon>
        <taxon>Pleosporales</taxon>
        <taxon>Pleosporineae</taxon>
        <taxon>Phaeosphaeriaceae</taxon>
        <taxon>Setomelanomma</taxon>
    </lineage>
</organism>
<dbReference type="AlphaFoldDB" id="A0A9P4LR11"/>
<sequence>MLLPPSSPSSVSINHVNYEALKTRPIAVIIETKTESRTVEEAKVQLGVRLAGQVGRMEDLILQIVFPLLDGQSENWSFFLGRVSPNLLTSTSSLKIQEPASPIQILSSMTLGNTANTVQTYRLVKGLKALRAWIDVGFRMCWDKVLIIAGDGESDD</sequence>
<name>A0A9P4LR11_9PLEO</name>
<evidence type="ECO:0000313" key="2">
    <source>
        <dbReference type="EMBL" id="KAF2034803.1"/>
    </source>
</evidence>
<gene>
    <name evidence="2" type="ORF">EK21DRAFT_56234</name>
</gene>
<dbReference type="OrthoDB" id="4161186at2759"/>
<dbReference type="InterPro" id="IPR046797">
    <property type="entry name" value="PDDEXK_12"/>
</dbReference>
<accession>A0A9P4LR11</accession>
<dbReference type="Pfam" id="PF20516">
    <property type="entry name" value="PDDEXK_12"/>
    <property type="match status" value="1"/>
</dbReference>
<reference evidence="2" key="1">
    <citation type="journal article" date="2020" name="Stud. Mycol.">
        <title>101 Dothideomycetes genomes: a test case for predicting lifestyles and emergence of pathogens.</title>
        <authorList>
            <person name="Haridas S."/>
            <person name="Albert R."/>
            <person name="Binder M."/>
            <person name="Bloem J."/>
            <person name="Labutti K."/>
            <person name="Salamov A."/>
            <person name="Andreopoulos B."/>
            <person name="Baker S."/>
            <person name="Barry K."/>
            <person name="Bills G."/>
            <person name="Bluhm B."/>
            <person name="Cannon C."/>
            <person name="Castanera R."/>
            <person name="Culley D."/>
            <person name="Daum C."/>
            <person name="Ezra D."/>
            <person name="Gonzalez J."/>
            <person name="Henrissat B."/>
            <person name="Kuo A."/>
            <person name="Liang C."/>
            <person name="Lipzen A."/>
            <person name="Lutzoni F."/>
            <person name="Magnuson J."/>
            <person name="Mondo S."/>
            <person name="Nolan M."/>
            <person name="Ohm R."/>
            <person name="Pangilinan J."/>
            <person name="Park H.-J."/>
            <person name="Ramirez L."/>
            <person name="Alfaro M."/>
            <person name="Sun H."/>
            <person name="Tritt A."/>
            <person name="Yoshinaga Y."/>
            <person name="Zwiers L.-H."/>
            <person name="Turgeon B."/>
            <person name="Goodwin S."/>
            <person name="Spatafora J."/>
            <person name="Crous P."/>
            <person name="Grigoriev I."/>
        </authorList>
    </citation>
    <scope>NUCLEOTIDE SEQUENCE</scope>
    <source>
        <strain evidence="2">CBS 110217</strain>
    </source>
</reference>
<feature type="domain" description="PD-(D/E)XK nuclease-like" evidence="1">
    <location>
        <begin position="8"/>
        <end position="138"/>
    </location>
</feature>
<proteinExistence type="predicted"/>
<keyword evidence="3" id="KW-1185">Reference proteome</keyword>
<evidence type="ECO:0000259" key="1">
    <source>
        <dbReference type="Pfam" id="PF20516"/>
    </source>
</evidence>